<gene>
    <name evidence="3" type="ORF">SAMN04487968_101301</name>
</gene>
<evidence type="ECO:0000313" key="3">
    <source>
        <dbReference type="EMBL" id="SFB75001.1"/>
    </source>
</evidence>
<keyword evidence="4" id="KW-1185">Reference proteome</keyword>
<accession>A0A1I1DJA5</accession>
<dbReference type="STRING" id="574651.SAMN04487968_101301"/>
<sequence>MSARPRPTRSRARRALRTAASLGAVAAVATAALVAPDAPDATRSLGAGRIALSADVSLATQPPGPTRFRVSTFNLLGYGHTMPGGDRKGWLDGTTRQRMADQLILANGLEVIGFQEMESPQIAQFKAELGGSYDIFPGRTDPKAGYNVNVDGNSIAWRKDRWTALQETFYDAPYFKGANVPKPIVLLQNRLTGQQVFVTNTHNPANTFGDAQALRDRSVDIQARTFAALQAQHPGVPIVFTGDMNDTRDFYCRFTKKSSLRAANGGTRTARSCTLPPSPQIDWIMGTTNIRWSGYQQLRTPYIKQTTDHALVWADATLQPVAAQRAGIRRVVVLDVEGLPAAALTGRNARYAPHLRRLMASGAATLNARTAAETSASLPNLVSMLSGRPAARGYGGHGVTWRKDQPHRKRRATTRAAARRYVPTLFDSVHDWGGRTSLMSSDRNAGLVRRSYDSRHGARDVQGVRYSRSKLSVSTTRSSDTQVAKALKKQLRHPRTVSVVQLSDLRVTGQRHGFLGRAYRKALRRLDKKVGSIWASIRHNRRTAGSTLLVVTADSGGHHHAAQGRSLSNIQVPFIVWGHGVPARTDLYSLNPAYRSPGASRPGYGGPQPIRTSDVANLVTGVLGYPVVSRSRTRTSQDMNVFVTR</sequence>
<keyword evidence="1" id="KW-0732">Signal</keyword>
<proteinExistence type="predicted"/>
<feature type="signal peptide" evidence="1">
    <location>
        <begin position="1"/>
        <end position="31"/>
    </location>
</feature>
<dbReference type="GO" id="GO:0003824">
    <property type="term" value="F:catalytic activity"/>
    <property type="evidence" value="ECO:0007669"/>
    <property type="project" value="InterPro"/>
</dbReference>
<organism evidence="3 4">
    <name type="scientific">Nocardioides terrae</name>
    <dbReference type="NCBI Taxonomy" id="574651"/>
    <lineage>
        <taxon>Bacteria</taxon>
        <taxon>Bacillati</taxon>
        <taxon>Actinomycetota</taxon>
        <taxon>Actinomycetes</taxon>
        <taxon>Propionibacteriales</taxon>
        <taxon>Nocardioidaceae</taxon>
        <taxon>Nocardioides</taxon>
    </lineage>
</organism>
<dbReference type="InterPro" id="IPR017850">
    <property type="entry name" value="Alkaline_phosphatase_core_sf"/>
</dbReference>
<dbReference type="InterPro" id="IPR006311">
    <property type="entry name" value="TAT_signal"/>
</dbReference>
<protein>
    <submittedName>
        <fullName evidence="3">Type I phosphodiesterase / nucleotide pyrophosphatase</fullName>
    </submittedName>
</protein>
<dbReference type="SUPFAM" id="SSF56219">
    <property type="entry name" value="DNase I-like"/>
    <property type="match status" value="1"/>
</dbReference>
<dbReference type="Pfam" id="PF01663">
    <property type="entry name" value="Phosphodiest"/>
    <property type="match status" value="1"/>
</dbReference>
<evidence type="ECO:0000259" key="2">
    <source>
        <dbReference type="Pfam" id="PF03372"/>
    </source>
</evidence>
<dbReference type="EMBL" id="FOLB01000001">
    <property type="protein sequence ID" value="SFB75001.1"/>
    <property type="molecule type" value="Genomic_DNA"/>
</dbReference>
<feature type="chain" id="PRO_5011663857" evidence="1">
    <location>
        <begin position="32"/>
        <end position="645"/>
    </location>
</feature>
<dbReference type="PROSITE" id="PS51318">
    <property type="entry name" value="TAT"/>
    <property type="match status" value="1"/>
</dbReference>
<dbReference type="Gene3D" id="3.60.10.10">
    <property type="entry name" value="Endonuclease/exonuclease/phosphatase"/>
    <property type="match status" value="1"/>
</dbReference>
<dbReference type="RefSeq" id="WP_175507495.1">
    <property type="nucleotide sequence ID" value="NZ_FOLB01000001.1"/>
</dbReference>
<evidence type="ECO:0000313" key="4">
    <source>
        <dbReference type="Proteomes" id="UP000198832"/>
    </source>
</evidence>
<dbReference type="InterPro" id="IPR005135">
    <property type="entry name" value="Endo/exonuclease/phosphatase"/>
</dbReference>
<dbReference type="Gene3D" id="3.40.720.10">
    <property type="entry name" value="Alkaline Phosphatase, subunit A"/>
    <property type="match status" value="1"/>
</dbReference>
<feature type="domain" description="Endonuclease/exonuclease/phosphatase" evidence="2">
    <location>
        <begin position="100"/>
        <end position="288"/>
    </location>
</feature>
<evidence type="ECO:0000256" key="1">
    <source>
        <dbReference type="SAM" id="SignalP"/>
    </source>
</evidence>
<dbReference type="AlphaFoldDB" id="A0A1I1DJA5"/>
<dbReference type="SUPFAM" id="SSF53649">
    <property type="entry name" value="Alkaline phosphatase-like"/>
    <property type="match status" value="1"/>
</dbReference>
<dbReference type="Pfam" id="PF03372">
    <property type="entry name" value="Exo_endo_phos"/>
    <property type="match status" value="1"/>
</dbReference>
<dbReference type="Proteomes" id="UP000198832">
    <property type="component" value="Unassembled WGS sequence"/>
</dbReference>
<dbReference type="InterPro" id="IPR002591">
    <property type="entry name" value="Phosphodiest/P_Trfase"/>
</dbReference>
<reference evidence="3 4" key="1">
    <citation type="submission" date="2016-10" db="EMBL/GenBank/DDBJ databases">
        <authorList>
            <person name="de Groot N.N."/>
        </authorList>
    </citation>
    <scope>NUCLEOTIDE SEQUENCE [LARGE SCALE GENOMIC DNA]</scope>
    <source>
        <strain evidence="3 4">CGMCC 1.7056</strain>
    </source>
</reference>
<name>A0A1I1DJA5_9ACTN</name>
<dbReference type="InterPro" id="IPR036691">
    <property type="entry name" value="Endo/exonu/phosph_ase_sf"/>
</dbReference>